<comment type="cofactor">
    <cofactor evidence="5">
        <name>Mg(2+)</name>
        <dbReference type="ChEBI" id="CHEBI:18420"/>
    </cofactor>
</comment>
<dbReference type="PANTHER" id="PTHR34276:SF1">
    <property type="entry name" value="MINI-RIBONUCLEASE 3"/>
    <property type="match status" value="1"/>
</dbReference>
<reference evidence="7 8" key="1">
    <citation type="submission" date="2010-10" db="EMBL/GenBank/DDBJ databases">
        <authorList>
            <person name="Durkin A.S."/>
            <person name="Madupu R."/>
            <person name="Torralba M."/>
            <person name="Gillis M."/>
            <person name="Methe B."/>
            <person name="Sutton G."/>
            <person name="Nelson K.E."/>
        </authorList>
    </citation>
    <scope>NUCLEOTIDE SEQUENCE [LARGE SCALE GENOMIC DNA]</scope>
    <source>
        <strain evidence="7 8">ACS-139-V-Col8</strain>
    </source>
</reference>
<dbReference type="Proteomes" id="UP000005990">
    <property type="component" value="Unassembled WGS sequence"/>
</dbReference>
<accession>E4KNP0</accession>
<feature type="active site" evidence="5">
    <location>
        <position position="19"/>
    </location>
</feature>
<dbReference type="HAMAP" id="MF_01468">
    <property type="entry name" value="RNase_Mini_III"/>
    <property type="match status" value="1"/>
</dbReference>
<dbReference type="AlphaFoldDB" id="E4KNP0"/>
<keyword evidence="5" id="KW-0694">RNA-binding</keyword>
<dbReference type="Pfam" id="PF00636">
    <property type="entry name" value="Ribonuclease_3"/>
    <property type="match status" value="1"/>
</dbReference>
<evidence type="ECO:0000256" key="1">
    <source>
        <dbReference type="ARBA" id="ARBA00022552"/>
    </source>
</evidence>
<dbReference type="SUPFAM" id="SSF69065">
    <property type="entry name" value="RNase III domain-like"/>
    <property type="match status" value="1"/>
</dbReference>
<comment type="subunit">
    <text evidence="5">Homodimer.</text>
</comment>
<dbReference type="eggNOG" id="COG1939">
    <property type="taxonomic scope" value="Bacteria"/>
</dbReference>
<dbReference type="InterPro" id="IPR000999">
    <property type="entry name" value="RNase_III_dom"/>
</dbReference>
<feature type="domain" description="RNase III" evidence="6">
    <location>
        <begin position="13"/>
        <end position="113"/>
    </location>
</feature>
<dbReference type="GO" id="GO:0006364">
    <property type="term" value="P:rRNA processing"/>
    <property type="evidence" value="ECO:0007669"/>
    <property type="project" value="UniProtKB-UniRule"/>
</dbReference>
<dbReference type="STRING" id="908337.HMPREF9257_0821"/>
<evidence type="ECO:0000256" key="5">
    <source>
        <dbReference type="HAMAP-Rule" id="MF_01468"/>
    </source>
</evidence>
<evidence type="ECO:0000259" key="6">
    <source>
        <dbReference type="Pfam" id="PF00636"/>
    </source>
</evidence>
<keyword evidence="5" id="KW-0460">Magnesium</keyword>
<comment type="function">
    <text evidence="5">Involved in correct processing of both the 5' and 3' ends of 23S rRNA precursor. Processes 30S rRNA precursor transcript even in absence of ribonuclease 3 (Rnc); Rnc processes 30S rRNA into smaller rRNA precursors.</text>
</comment>
<dbReference type="InterPro" id="IPR036389">
    <property type="entry name" value="RNase_III_sf"/>
</dbReference>
<dbReference type="RefSeq" id="WP_006418084.1">
    <property type="nucleotide sequence ID" value="NZ_AENN01000012.1"/>
</dbReference>
<evidence type="ECO:0000256" key="4">
    <source>
        <dbReference type="ARBA" id="ARBA00022801"/>
    </source>
</evidence>
<evidence type="ECO:0000313" key="7">
    <source>
        <dbReference type="EMBL" id="EFR31445.1"/>
    </source>
</evidence>
<dbReference type="GO" id="GO:0004525">
    <property type="term" value="F:ribonuclease III activity"/>
    <property type="evidence" value="ECO:0007669"/>
    <property type="project" value="InterPro"/>
</dbReference>
<dbReference type="EC" id="3.1.26.-" evidence="5"/>
<proteinExistence type="inferred from homology"/>
<keyword evidence="5" id="KW-0963">Cytoplasm</keyword>
<keyword evidence="3 5" id="KW-0255">Endonuclease</keyword>
<keyword evidence="5" id="KW-0690">Ribosome biogenesis</keyword>
<dbReference type="GO" id="GO:0019843">
    <property type="term" value="F:rRNA binding"/>
    <property type="evidence" value="ECO:0007669"/>
    <property type="project" value="UniProtKB-UniRule"/>
</dbReference>
<dbReference type="GO" id="GO:0005737">
    <property type="term" value="C:cytoplasm"/>
    <property type="evidence" value="ECO:0007669"/>
    <property type="project" value="UniProtKB-SubCell"/>
</dbReference>
<organism evidence="7 8">
    <name type="scientific">Eremococcus coleocola ACS-139-V-Col8</name>
    <dbReference type="NCBI Taxonomy" id="908337"/>
    <lineage>
        <taxon>Bacteria</taxon>
        <taxon>Bacillati</taxon>
        <taxon>Bacillota</taxon>
        <taxon>Bacilli</taxon>
        <taxon>Lactobacillales</taxon>
        <taxon>Aerococcaceae</taxon>
        <taxon>Eremococcus</taxon>
    </lineage>
</organism>
<evidence type="ECO:0000313" key="8">
    <source>
        <dbReference type="Proteomes" id="UP000005990"/>
    </source>
</evidence>
<dbReference type="EMBL" id="AENN01000012">
    <property type="protein sequence ID" value="EFR31445.1"/>
    <property type="molecule type" value="Genomic_DNA"/>
</dbReference>
<keyword evidence="1 5" id="KW-0698">rRNA processing</keyword>
<evidence type="ECO:0000256" key="2">
    <source>
        <dbReference type="ARBA" id="ARBA00022722"/>
    </source>
</evidence>
<keyword evidence="2 5" id="KW-0540">Nuclease</keyword>
<keyword evidence="4 5" id="KW-0378">Hydrolase</keyword>
<dbReference type="PANTHER" id="PTHR34276">
    <property type="entry name" value="MINI-RIBONUCLEASE 3"/>
    <property type="match status" value="1"/>
</dbReference>
<keyword evidence="8" id="KW-1185">Reference proteome</keyword>
<keyword evidence="5" id="KW-0699">rRNA-binding</keyword>
<name>E4KNP0_9LACT</name>
<sequence>MKDSEAKLLNGSALAYIGDAIYEVAVRQHVLASGLTSVNDLHRAAIKYVGAKGQAQVMLAWLAEDGFLSEEEISFYKRGRNHKANTKAKNASIQDYRQATGFESLMGWLFLSHQEERLQALMSDAIQRLDQA</sequence>
<comment type="subcellular location">
    <subcellularLocation>
        <location evidence="5">Cytoplasm</location>
    </subcellularLocation>
</comment>
<protein>
    <recommendedName>
        <fullName evidence="5">Mini-ribonuclease 3</fullName>
        <shortName evidence="5">Mini-3</shortName>
        <shortName evidence="5">Mini-RNase 3</shortName>
        <ecNumber evidence="5">3.1.26.-</ecNumber>
    </recommendedName>
    <alternativeName>
        <fullName evidence="5">Mini-RNase III</fullName>
        <shortName evidence="5">Mini-III</shortName>
    </alternativeName>
</protein>
<dbReference type="Gene3D" id="1.10.1520.10">
    <property type="entry name" value="Ribonuclease III domain"/>
    <property type="match status" value="1"/>
</dbReference>
<comment type="similarity">
    <text evidence="5">Belongs to the MrnC RNase family.</text>
</comment>
<dbReference type="PIRSF" id="PIRSF005520">
    <property type="entry name" value="UCP005520"/>
    <property type="match status" value="1"/>
</dbReference>
<dbReference type="InterPro" id="IPR008226">
    <property type="entry name" value="Mini3_fam"/>
</dbReference>
<evidence type="ECO:0000256" key="3">
    <source>
        <dbReference type="ARBA" id="ARBA00022759"/>
    </source>
</evidence>
<comment type="caution">
    <text evidence="7">The sequence shown here is derived from an EMBL/GenBank/DDBJ whole genome shotgun (WGS) entry which is preliminary data.</text>
</comment>
<gene>
    <name evidence="5" type="primary">mrnC</name>
    <name evidence="7" type="ORF">HMPREF9257_0821</name>
</gene>